<name>A0ABM1VZ48_APLCA</name>
<evidence type="ECO:0000256" key="1">
    <source>
        <dbReference type="SAM" id="MobiDB-lite"/>
    </source>
</evidence>
<feature type="signal peptide" evidence="2">
    <location>
        <begin position="1"/>
        <end position="20"/>
    </location>
</feature>
<protein>
    <submittedName>
        <fullName evidence="4">Uncharacterized protein LOC101857050</fullName>
    </submittedName>
</protein>
<accession>A0ABM1VZ48</accession>
<keyword evidence="3" id="KW-1185">Reference proteome</keyword>
<evidence type="ECO:0000256" key="2">
    <source>
        <dbReference type="SAM" id="SignalP"/>
    </source>
</evidence>
<feature type="chain" id="PRO_5045664369" evidence="2">
    <location>
        <begin position="21"/>
        <end position="177"/>
    </location>
</feature>
<organism evidence="3 4">
    <name type="scientific">Aplysia californica</name>
    <name type="common">California sea hare</name>
    <dbReference type="NCBI Taxonomy" id="6500"/>
    <lineage>
        <taxon>Eukaryota</taxon>
        <taxon>Metazoa</taxon>
        <taxon>Spiralia</taxon>
        <taxon>Lophotrochozoa</taxon>
        <taxon>Mollusca</taxon>
        <taxon>Gastropoda</taxon>
        <taxon>Heterobranchia</taxon>
        <taxon>Euthyneura</taxon>
        <taxon>Tectipleura</taxon>
        <taxon>Aplysiida</taxon>
        <taxon>Aplysioidea</taxon>
        <taxon>Aplysiidae</taxon>
        <taxon>Aplysia</taxon>
    </lineage>
</organism>
<dbReference type="PANTHER" id="PTHR39940:SF1">
    <property type="entry name" value="PROTHORACICOTROPIC HORMONE, ISOFORM F"/>
    <property type="match status" value="1"/>
</dbReference>
<dbReference type="RefSeq" id="XP_035827691.1">
    <property type="nucleotide sequence ID" value="XM_035971798.1"/>
</dbReference>
<dbReference type="Gene3D" id="2.10.90.10">
    <property type="entry name" value="Cystine-knot cytokines"/>
    <property type="match status" value="1"/>
</dbReference>
<dbReference type="SUPFAM" id="SSF57501">
    <property type="entry name" value="Cystine-knot cytokines"/>
    <property type="match status" value="1"/>
</dbReference>
<dbReference type="InterPro" id="IPR052876">
    <property type="entry name" value="Insect_Hormone_Regulators"/>
</dbReference>
<feature type="compositionally biased region" description="Polar residues" evidence="1">
    <location>
        <begin position="70"/>
        <end position="82"/>
    </location>
</feature>
<sequence>MAVSFLVSLWLCFTMSVLQAYLPVNVASLELPRHLSSSDKPSRTVSDSAIKYLMSHPLHRNAGSPLETVSVGSQQGESAPNQHITVRDSEPLPWMCTQRRTWRSLPVGYYPSRIAETVCESSTCMSGHYNCTAVTYNTQVLQFCYNANCNDVRIPYSMRRFWKFTDIPVSVGCMCSR</sequence>
<feature type="region of interest" description="Disordered" evidence="1">
    <location>
        <begin position="63"/>
        <end position="82"/>
    </location>
</feature>
<keyword evidence="2" id="KW-0732">Signal</keyword>
<gene>
    <name evidence="4" type="primary">LOC101857050</name>
</gene>
<evidence type="ECO:0000313" key="4">
    <source>
        <dbReference type="RefSeq" id="XP_035827691.1"/>
    </source>
</evidence>
<dbReference type="GeneID" id="101857050"/>
<dbReference type="Proteomes" id="UP000694888">
    <property type="component" value="Unplaced"/>
</dbReference>
<dbReference type="PANTHER" id="PTHR39940">
    <property type="entry name" value="PROTHORACICOTROPIC HORMONE, ISOFORM F"/>
    <property type="match status" value="1"/>
</dbReference>
<evidence type="ECO:0000313" key="3">
    <source>
        <dbReference type="Proteomes" id="UP000694888"/>
    </source>
</evidence>
<dbReference type="InterPro" id="IPR029034">
    <property type="entry name" value="Cystine-knot_cytokine"/>
</dbReference>
<proteinExistence type="predicted"/>
<reference evidence="4" key="1">
    <citation type="submission" date="2025-08" db="UniProtKB">
        <authorList>
            <consortium name="RefSeq"/>
        </authorList>
    </citation>
    <scope>IDENTIFICATION</scope>
</reference>